<gene>
    <name evidence="14" type="ORF">F0562_025585</name>
</gene>
<dbReference type="EC" id="2.4.1.173" evidence="2"/>
<dbReference type="GO" id="GO:0009791">
    <property type="term" value="P:post-embryonic development"/>
    <property type="evidence" value="ECO:0007669"/>
    <property type="project" value="UniProtKB-ARBA"/>
</dbReference>
<evidence type="ECO:0000256" key="3">
    <source>
        <dbReference type="ARBA" id="ARBA00022516"/>
    </source>
</evidence>
<keyword evidence="7" id="KW-0756">Sterol biosynthesis</keyword>
<keyword evidence="5" id="KW-0808">Transferase</keyword>
<keyword evidence="15" id="KW-1185">Reference proteome</keyword>
<dbReference type="AlphaFoldDB" id="A0A5J5B6N6"/>
<evidence type="ECO:0000259" key="13">
    <source>
        <dbReference type="Pfam" id="PF06722"/>
    </source>
</evidence>
<evidence type="ECO:0000256" key="8">
    <source>
        <dbReference type="ARBA" id="ARBA00023098"/>
    </source>
</evidence>
<dbReference type="GO" id="GO:0010154">
    <property type="term" value="P:fruit development"/>
    <property type="evidence" value="ECO:0007669"/>
    <property type="project" value="UniProtKB-ARBA"/>
</dbReference>
<keyword evidence="8" id="KW-0443">Lipid metabolism</keyword>
<dbReference type="Pfam" id="PF03033">
    <property type="entry name" value="Glyco_transf_28"/>
    <property type="match status" value="1"/>
</dbReference>
<keyword evidence="9" id="KW-1207">Sterol metabolism</keyword>
<dbReference type="CDD" id="cd03784">
    <property type="entry name" value="GT1_Gtf-like"/>
    <property type="match status" value="1"/>
</dbReference>
<feature type="domain" description="Glycosyltransferase family 28 N-terminal" evidence="12">
    <location>
        <begin position="173"/>
        <end position="316"/>
    </location>
</feature>
<evidence type="ECO:0000256" key="7">
    <source>
        <dbReference type="ARBA" id="ARBA00023011"/>
    </source>
</evidence>
<organism evidence="14 15">
    <name type="scientific">Nyssa sinensis</name>
    <dbReference type="NCBI Taxonomy" id="561372"/>
    <lineage>
        <taxon>Eukaryota</taxon>
        <taxon>Viridiplantae</taxon>
        <taxon>Streptophyta</taxon>
        <taxon>Embryophyta</taxon>
        <taxon>Tracheophyta</taxon>
        <taxon>Spermatophyta</taxon>
        <taxon>Magnoliopsida</taxon>
        <taxon>eudicotyledons</taxon>
        <taxon>Gunneridae</taxon>
        <taxon>Pentapetalae</taxon>
        <taxon>asterids</taxon>
        <taxon>Cornales</taxon>
        <taxon>Nyssaceae</taxon>
        <taxon>Nyssa</taxon>
    </lineage>
</organism>
<dbReference type="Proteomes" id="UP000325577">
    <property type="component" value="Linkage Group LG14"/>
</dbReference>
<dbReference type="GO" id="GO:0016126">
    <property type="term" value="P:sterol biosynthetic process"/>
    <property type="evidence" value="ECO:0007669"/>
    <property type="project" value="UniProtKB-KW"/>
</dbReference>
<evidence type="ECO:0000259" key="12">
    <source>
        <dbReference type="Pfam" id="PF03033"/>
    </source>
</evidence>
<dbReference type="GO" id="GO:0016906">
    <property type="term" value="F:sterol 3-beta-glucosyltransferase activity"/>
    <property type="evidence" value="ECO:0007669"/>
    <property type="project" value="UniProtKB-EC"/>
</dbReference>
<dbReference type="FunFam" id="3.40.50.2000:FF:000030">
    <property type="entry name" value="Sterol 3-beta-glucosyltransferase UGT80A2"/>
    <property type="match status" value="1"/>
</dbReference>
<keyword evidence="6" id="KW-0752">Steroid biosynthesis</keyword>
<protein>
    <recommendedName>
        <fullName evidence="2">sterol 3beta-glucosyltransferase</fullName>
        <ecNumber evidence="2">2.4.1.173</ecNumber>
    </recommendedName>
</protein>
<evidence type="ECO:0000256" key="9">
    <source>
        <dbReference type="ARBA" id="ARBA00023166"/>
    </source>
</evidence>
<dbReference type="Gene3D" id="3.40.50.2000">
    <property type="entry name" value="Glycogen Phosphorylase B"/>
    <property type="match status" value="2"/>
</dbReference>
<reference evidence="14 15" key="1">
    <citation type="submission" date="2019-09" db="EMBL/GenBank/DDBJ databases">
        <title>A chromosome-level genome assembly of the Chinese tupelo Nyssa sinensis.</title>
        <authorList>
            <person name="Yang X."/>
            <person name="Kang M."/>
            <person name="Yang Y."/>
            <person name="Xiong H."/>
            <person name="Wang M."/>
            <person name="Zhang Z."/>
            <person name="Wang Z."/>
            <person name="Wu H."/>
            <person name="Ma T."/>
            <person name="Liu J."/>
            <person name="Xi Z."/>
        </authorList>
    </citation>
    <scope>NUCLEOTIDE SEQUENCE [LARGE SCALE GENOMIC DNA]</scope>
    <source>
        <strain evidence="14">J267</strain>
        <tissue evidence="14">Leaf</tissue>
    </source>
</reference>
<evidence type="ECO:0000256" key="6">
    <source>
        <dbReference type="ARBA" id="ARBA00022955"/>
    </source>
</evidence>
<accession>A0A5J5B6N6</accession>
<dbReference type="InterPro" id="IPR004276">
    <property type="entry name" value="GlycoTrans_28_N"/>
</dbReference>
<dbReference type="PANTHER" id="PTHR48050:SF2">
    <property type="entry name" value="STEROL 3-BETA-GLUCOSYLTRANSFERASE UGT80A2-LIKE"/>
    <property type="match status" value="1"/>
</dbReference>
<dbReference type="Pfam" id="PF06722">
    <property type="entry name" value="EryCIII-like_C"/>
    <property type="match status" value="1"/>
</dbReference>
<evidence type="ECO:0000256" key="1">
    <source>
        <dbReference type="ARBA" id="ARBA00006962"/>
    </source>
</evidence>
<evidence type="ECO:0000256" key="2">
    <source>
        <dbReference type="ARBA" id="ARBA00012650"/>
    </source>
</evidence>
<keyword evidence="3" id="KW-0444">Lipid biosynthesis</keyword>
<evidence type="ECO:0000256" key="4">
    <source>
        <dbReference type="ARBA" id="ARBA00022676"/>
    </source>
</evidence>
<keyword evidence="4" id="KW-0328">Glycosyltransferase</keyword>
<feature type="region of interest" description="Disordered" evidence="11">
    <location>
        <begin position="1"/>
        <end position="89"/>
    </location>
</feature>
<dbReference type="PANTHER" id="PTHR48050">
    <property type="entry name" value="STEROL 3-BETA-GLUCOSYLTRANSFERASE"/>
    <property type="match status" value="1"/>
</dbReference>
<dbReference type="GO" id="GO:0005975">
    <property type="term" value="P:carbohydrate metabolic process"/>
    <property type="evidence" value="ECO:0007669"/>
    <property type="project" value="InterPro"/>
</dbReference>
<evidence type="ECO:0000256" key="11">
    <source>
        <dbReference type="SAM" id="MobiDB-lite"/>
    </source>
</evidence>
<evidence type="ECO:0000256" key="5">
    <source>
        <dbReference type="ARBA" id="ARBA00022679"/>
    </source>
</evidence>
<dbReference type="FunFam" id="3.40.50.2000:FF:000009">
    <property type="entry name" value="Sterol 3-beta-glucosyltransferase UGT80A2"/>
    <property type="match status" value="1"/>
</dbReference>
<dbReference type="SUPFAM" id="SSF53756">
    <property type="entry name" value="UDP-Glycosyltransferase/glycogen phosphorylase"/>
    <property type="match status" value="1"/>
</dbReference>
<dbReference type="InterPro" id="IPR050426">
    <property type="entry name" value="Glycosyltransferase_28"/>
</dbReference>
<feature type="compositionally biased region" description="Polar residues" evidence="11">
    <location>
        <begin position="80"/>
        <end position="89"/>
    </location>
</feature>
<dbReference type="OrthoDB" id="5835829at2759"/>
<keyword evidence="10" id="KW-0753">Steroid metabolism</keyword>
<sequence length="618" mass="67865">MEESSENHHHRRSLANSSGEVSVDFEVEISGEDGNGSESASMEAVPGSQCGPRSSGFIDRPFPGQNIMPAERSTADKSESTSSQVTNTGRCRENNKLGILAAKFFDEKIPLKKKLKWLNRLTAVKDDGTVQFEVPEDIKPQNLDFGTGVIYSGATDEEAVEEADIQDIPPLQIVMLIVGTRGDVQPFVAIGKCLQEYGHRVRLATHSNFKEFVLAAGLEFYNLGGDPKVLAGYMVKNKGFLPSGPSEIQTQRKQIKDIIYSLLPACTNPDPDTKIPFKADAIIANPPAYGHTHVAEALKVPLHIFFTMPWTPTSEFPHPLSRVKQPVGYKLSYHIVDALIWLGIRDIINDFRKKRLKLRPMTYLSGSYSSPPDVPYGYIWSPNLVPKPKDWGPKIDVVGFCFLDLASSYEPPLSLVEWLEAGTEPIYIGFGSLPVQEPGKMTSIIVQALEMTGQRGIINKGWGGLGSLAEPKDFVYLLDNCPHDWLFLRCAAVVHHGGAGTTAAGLKAACPTTVVPFFGDQPFWGEQVHARGVGPPPIPVDEFSLEKLVAAIQFMLNPSVKECSVNLAKAMENEDGVKGAVKAFHKHFPRKNLDSEPEPEQLPPQSSLFSIRLCFGCI</sequence>
<feature type="domain" description="Erythromycin biosynthesis protein CIII-like C-terminal" evidence="13">
    <location>
        <begin position="474"/>
        <end position="572"/>
    </location>
</feature>
<name>A0A5J5B6N6_9ASTE</name>
<evidence type="ECO:0000313" key="15">
    <source>
        <dbReference type="Proteomes" id="UP000325577"/>
    </source>
</evidence>
<dbReference type="EMBL" id="CM018037">
    <property type="protein sequence ID" value="KAA8538893.1"/>
    <property type="molecule type" value="Genomic_DNA"/>
</dbReference>
<dbReference type="InterPro" id="IPR002213">
    <property type="entry name" value="UDP_glucos_trans"/>
</dbReference>
<comment type="similarity">
    <text evidence="1">Belongs to the glycosyltransferase 28 family.</text>
</comment>
<evidence type="ECO:0000313" key="14">
    <source>
        <dbReference type="EMBL" id="KAA8538893.1"/>
    </source>
</evidence>
<proteinExistence type="inferred from homology"/>
<dbReference type="InterPro" id="IPR010610">
    <property type="entry name" value="EryCIII-like_C"/>
</dbReference>
<evidence type="ECO:0000256" key="10">
    <source>
        <dbReference type="ARBA" id="ARBA00023221"/>
    </source>
</evidence>